<dbReference type="SUPFAM" id="SSF51735">
    <property type="entry name" value="NAD(P)-binding Rossmann-fold domains"/>
    <property type="match status" value="2"/>
</dbReference>
<dbReference type="PRINTS" id="PR00335">
    <property type="entry name" value="KUPTAKETRKA"/>
</dbReference>
<dbReference type="InterPro" id="IPR036291">
    <property type="entry name" value="NAD(P)-bd_dom_sf"/>
</dbReference>
<dbReference type="Pfam" id="PF02254">
    <property type="entry name" value="TrkA_N"/>
    <property type="match status" value="2"/>
</dbReference>
<proteinExistence type="predicted"/>
<dbReference type="InterPro" id="IPR050721">
    <property type="entry name" value="Trk_Ktr_HKT_K-transport"/>
</dbReference>
<dbReference type="Gene3D" id="3.30.70.1450">
    <property type="entry name" value="Regulator of K+ conductance, C-terminal domain"/>
    <property type="match status" value="2"/>
</dbReference>
<gene>
    <name evidence="9" type="ORF">EPICR_70109</name>
</gene>
<dbReference type="PROSITE" id="PS51201">
    <property type="entry name" value="RCK_N"/>
    <property type="match status" value="2"/>
</dbReference>
<dbReference type="NCBIfam" id="NF007031">
    <property type="entry name" value="PRK09496.1-2"/>
    <property type="match status" value="1"/>
</dbReference>
<dbReference type="InterPro" id="IPR003148">
    <property type="entry name" value="RCK_N"/>
</dbReference>
<feature type="domain" description="RCK N-terminal" evidence="7">
    <location>
        <begin position="229"/>
        <end position="346"/>
    </location>
</feature>
<dbReference type="GO" id="GO:0005886">
    <property type="term" value="C:plasma membrane"/>
    <property type="evidence" value="ECO:0007669"/>
    <property type="project" value="InterPro"/>
</dbReference>
<feature type="domain" description="RCK N-terminal" evidence="7">
    <location>
        <begin position="1"/>
        <end position="122"/>
    </location>
</feature>
<accession>A0A484HQV1</accession>
<evidence type="ECO:0000256" key="1">
    <source>
        <dbReference type="ARBA" id="ARBA00017378"/>
    </source>
</evidence>
<evidence type="ECO:0000256" key="4">
    <source>
        <dbReference type="ARBA" id="ARBA00022958"/>
    </source>
</evidence>
<keyword evidence="5" id="KW-0520">NAD</keyword>
<dbReference type="PANTHER" id="PTHR43833:SF5">
    <property type="entry name" value="TRK SYSTEM POTASSIUM UPTAKE PROTEIN TRKA"/>
    <property type="match status" value="1"/>
</dbReference>
<dbReference type="InterPro" id="IPR036721">
    <property type="entry name" value="RCK_C_sf"/>
</dbReference>
<feature type="domain" description="RCK C-terminal" evidence="8">
    <location>
        <begin position="142"/>
        <end position="224"/>
    </location>
</feature>
<dbReference type="Pfam" id="PF02080">
    <property type="entry name" value="TrkA_C"/>
    <property type="match status" value="2"/>
</dbReference>
<dbReference type="NCBIfam" id="NF007039">
    <property type="entry name" value="PRK09496.3-2"/>
    <property type="match status" value="1"/>
</dbReference>
<dbReference type="PANTHER" id="PTHR43833">
    <property type="entry name" value="POTASSIUM CHANNEL PROTEIN 2-RELATED-RELATED"/>
    <property type="match status" value="1"/>
</dbReference>
<dbReference type="SUPFAM" id="SSF116726">
    <property type="entry name" value="TrkA C-terminal domain-like"/>
    <property type="match status" value="2"/>
</dbReference>
<evidence type="ECO:0000256" key="6">
    <source>
        <dbReference type="ARBA" id="ARBA00023065"/>
    </source>
</evidence>
<keyword evidence="4" id="KW-0630">Potassium</keyword>
<dbReference type="InterPro" id="IPR006037">
    <property type="entry name" value="RCK_C"/>
</dbReference>
<dbReference type="NCBIfam" id="NF007032">
    <property type="entry name" value="PRK09496.1-4"/>
    <property type="match status" value="1"/>
</dbReference>
<keyword evidence="2" id="KW-0813">Transport</keyword>
<reference evidence="9" key="1">
    <citation type="submission" date="2019-01" db="EMBL/GenBank/DDBJ databases">
        <authorList>
            <consortium name="Genoscope - CEA"/>
            <person name="William W."/>
        </authorList>
    </citation>
    <scope>NUCLEOTIDE SEQUENCE</scope>
    <source>
        <strain evidence="9">CR-1</strain>
    </source>
</reference>
<dbReference type="InterPro" id="IPR006036">
    <property type="entry name" value="K_uptake_TrkA"/>
</dbReference>
<keyword evidence="6" id="KW-0406">Ion transport</keyword>
<sequence>MRIIIVGAGEVGFHIASHLSRENKDVVVIDNDPEAARRVSERIDVQAIHGSGSNPLLLEEAGVKNAEIILAVTNHDETNLVASLMASIVAPHIKKIARVRGAGFDKYHDSFRDLPPHIDHIISPEIEVVKTIENLMGVPGAVDVNEFADGRVKFVGIHMENDELTGIPLSKLSKVNEDKPLIAAVVRNGELIIPRGNDTLEKEDLVYFISEAGDLQKTLAFFKKQEEPINRALIVGGGRIGGRLAASLEKKSIQTKLIDKDAEQCEKLADSLDKTVVLHGDASDQTLLNEVNAGNMDIVITLTGQEETNILTSLLAKRMGVRKIITKINKFSYFPLMSAIGLEQVISPRLSAINSILGHIRRGKVISAVSIIGDQAEVMEAVALETSDIVGKPLNKLSIPKGALIAGIIRGDDVTIPDGRNTVEPGDKIIIFARRQAIPKIEDFLSVKLEYF</sequence>
<dbReference type="NCBIfam" id="NF007041">
    <property type="entry name" value="PRK09496.3-4"/>
    <property type="match status" value="1"/>
</dbReference>
<dbReference type="AlphaFoldDB" id="A0A484HQV1"/>
<dbReference type="GO" id="GO:0015079">
    <property type="term" value="F:potassium ion transmembrane transporter activity"/>
    <property type="evidence" value="ECO:0007669"/>
    <property type="project" value="InterPro"/>
</dbReference>
<evidence type="ECO:0000256" key="3">
    <source>
        <dbReference type="ARBA" id="ARBA00022538"/>
    </source>
</evidence>
<feature type="domain" description="RCK C-terminal" evidence="8">
    <location>
        <begin position="366"/>
        <end position="447"/>
    </location>
</feature>
<dbReference type="Gene3D" id="3.40.50.720">
    <property type="entry name" value="NAD(P)-binding Rossmann-like Domain"/>
    <property type="match status" value="2"/>
</dbReference>
<evidence type="ECO:0000259" key="8">
    <source>
        <dbReference type="PROSITE" id="PS51202"/>
    </source>
</evidence>
<organism evidence="9">
    <name type="scientific">uncultured Desulfobacteraceae bacterium</name>
    <dbReference type="NCBI Taxonomy" id="218296"/>
    <lineage>
        <taxon>Bacteria</taxon>
        <taxon>Pseudomonadati</taxon>
        <taxon>Thermodesulfobacteriota</taxon>
        <taxon>Desulfobacteria</taxon>
        <taxon>Desulfobacterales</taxon>
        <taxon>Desulfobacteraceae</taxon>
        <taxon>environmental samples</taxon>
    </lineage>
</organism>
<keyword evidence="3" id="KW-0633">Potassium transport</keyword>
<protein>
    <recommendedName>
        <fullName evidence="1">Trk system potassium uptake protein TrkA</fullName>
    </recommendedName>
</protein>
<evidence type="ECO:0000256" key="5">
    <source>
        <dbReference type="ARBA" id="ARBA00023027"/>
    </source>
</evidence>
<name>A0A484HQV1_9BACT</name>
<dbReference type="EMBL" id="CAACVI010000050">
    <property type="protein sequence ID" value="VEN75267.1"/>
    <property type="molecule type" value="Genomic_DNA"/>
</dbReference>
<evidence type="ECO:0000313" key="9">
    <source>
        <dbReference type="EMBL" id="VEN75267.1"/>
    </source>
</evidence>
<dbReference type="PROSITE" id="PS51202">
    <property type="entry name" value="RCK_C"/>
    <property type="match status" value="2"/>
</dbReference>
<evidence type="ECO:0000256" key="2">
    <source>
        <dbReference type="ARBA" id="ARBA00022448"/>
    </source>
</evidence>
<evidence type="ECO:0000259" key="7">
    <source>
        <dbReference type="PROSITE" id="PS51201"/>
    </source>
</evidence>